<evidence type="ECO:0000313" key="3">
    <source>
        <dbReference type="Proteomes" id="UP000285146"/>
    </source>
</evidence>
<reference evidence="2 3" key="1">
    <citation type="submission" date="2015-09" db="EMBL/GenBank/DDBJ databases">
        <title>Host preference determinants of Valsa canker pathogens revealed by comparative genomics.</title>
        <authorList>
            <person name="Yin Z."/>
            <person name="Huang L."/>
        </authorList>
    </citation>
    <scope>NUCLEOTIDE SEQUENCE [LARGE SCALE GENOMIC DNA]</scope>
    <source>
        <strain evidence="2 3">SXYLt</strain>
    </source>
</reference>
<evidence type="ECO:0000313" key="2">
    <source>
        <dbReference type="EMBL" id="ROW17869.1"/>
    </source>
</evidence>
<feature type="compositionally biased region" description="Basic residues" evidence="1">
    <location>
        <begin position="248"/>
        <end position="258"/>
    </location>
</feature>
<keyword evidence="3" id="KW-1185">Reference proteome</keyword>
<organism evidence="2 3">
    <name type="scientific">Cytospora leucostoma</name>
    <dbReference type="NCBI Taxonomy" id="1230097"/>
    <lineage>
        <taxon>Eukaryota</taxon>
        <taxon>Fungi</taxon>
        <taxon>Dikarya</taxon>
        <taxon>Ascomycota</taxon>
        <taxon>Pezizomycotina</taxon>
        <taxon>Sordariomycetes</taxon>
        <taxon>Sordariomycetidae</taxon>
        <taxon>Diaporthales</taxon>
        <taxon>Cytosporaceae</taxon>
        <taxon>Cytospora</taxon>
    </lineage>
</organism>
<feature type="compositionally biased region" description="Basic and acidic residues" evidence="1">
    <location>
        <begin position="494"/>
        <end position="517"/>
    </location>
</feature>
<dbReference type="InParanoid" id="A0A423XMS8"/>
<gene>
    <name evidence="2" type="ORF">VPNG_00862</name>
</gene>
<feature type="compositionally biased region" description="Basic and acidic residues" evidence="1">
    <location>
        <begin position="19"/>
        <end position="30"/>
    </location>
</feature>
<dbReference type="AlphaFoldDB" id="A0A423XMS8"/>
<proteinExistence type="predicted"/>
<feature type="region of interest" description="Disordered" evidence="1">
    <location>
        <begin position="803"/>
        <end position="826"/>
    </location>
</feature>
<feature type="compositionally biased region" description="Basic and acidic residues" evidence="1">
    <location>
        <begin position="271"/>
        <end position="292"/>
    </location>
</feature>
<dbReference type="SUPFAM" id="SSF48452">
    <property type="entry name" value="TPR-like"/>
    <property type="match status" value="1"/>
</dbReference>
<feature type="compositionally biased region" description="Polar residues" evidence="1">
    <location>
        <begin position="213"/>
        <end position="228"/>
    </location>
</feature>
<protein>
    <submittedName>
        <fullName evidence="2">Uncharacterized protein</fullName>
    </submittedName>
</protein>
<feature type="compositionally biased region" description="Acidic residues" evidence="1">
    <location>
        <begin position="342"/>
        <end position="351"/>
    </location>
</feature>
<feature type="region of interest" description="Disordered" evidence="1">
    <location>
        <begin position="179"/>
        <end position="354"/>
    </location>
</feature>
<dbReference type="OrthoDB" id="432970at2759"/>
<accession>A0A423XMS8</accession>
<evidence type="ECO:0000256" key="1">
    <source>
        <dbReference type="SAM" id="MobiDB-lite"/>
    </source>
</evidence>
<dbReference type="Gene3D" id="1.25.40.10">
    <property type="entry name" value="Tetratricopeptide repeat domain"/>
    <property type="match status" value="1"/>
</dbReference>
<feature type="compositionally biased region" description="Basic and acidic residues" evidence="1">
    <location>
        <begin position="460"/>
        <end position="471"/>
    </location>
</feature>
<dbReference type="EMBL" id="LKEB01000002">
    <property type="protein sequence ID" value="ROW17869.1"/>
    <property type="molecule type" value="Genomic_DNA"/>
</dbReference>
<comment type="caution">
    <text evidence="2">The sequence shown here is derived from an EMBL/GenBank/DDBJ whole genome shotgun (WGS) entry which is preliminary data.</text>
</comment>
<feature type="region of interest" description="Disordered" evidence="1">
    <location>
        <begin position="460"/>
        <end position="660"/>
    </location>
</feature>
<dbReference type="InterPro" id="IPR011990">
    <property type="entry name" value="TPR-like_helical_dom_sf"/>
</dbReference>
<dbReference type="Proteomes" id="UP000285146">
    <property type="component" value="Unassembled WGS sequence"/>
</dbReference>
<feature type="region of interest" description="Disordered" evidence="1">
    <location>
        <begin position="425"/>
        <end position="447"/>
    </location>
</feature>
<sequence length="826" mass="91202">MTEGQDAGNKSTEEDESTEEHPGDNLGHELQDQLALRDRLVRDNQIEDTKSRIALAYHDLGKDDLSKDRFTEAKENLEKALSYREEISRDSEWGYFNVVNAAKTRNILGHLCEAQGNFDEAREVRRDDRSNMVLCGNDDRSRHGELCKKNTAKIKSLVAEASGARATAEGLGDIGQAQTPAAQVPANLETSATGPVTEEKGENADTEGPSDIGQAQTPVAQVSANLETSEAGPATEKLENAETDAPVKKKKKKKKKKNVIVGVVEPGPSVENKKADSEPETTAKEEREDAQKAEALLGFNQPMDDPSPQIPPSESVEFETLKGESLEAEVRASGSPLQGHEEDTEQTEDSDATISADVTEVLLFSESQEPGGDDEIVPPAITEDEIFQEQPVETDARELSTLLQNKKDDGETRVTETALEVPAQPADILFSAEAREDDGIPRVRHPTRMVEGFQEGVILDDAKGKGLETEKIPLVSVTTSSPPETNIPTEEHDDDHKQPLQRPAPKDPKTAKKTAEKGHHRKQAMQISYQKWAQFNKPKKSQPIKAKPEKPGSASVPSTKALQESSKLPPKNLDVVETRPTEINIEDTGPSRVDDLVAMRSTPVSGPEKTSDSQGRDPVASGSPLARYHTELSKYYTQAQHGTNLPAATSQKDDSMSHGNVLVESGALDVTENQSDTSHKDTTTPVTVHVPATTGPRDDNDGKEYSPAMTVIHTTPQQERNDMNHRLTIKHNNRRQYGPKANTCHRKKDTCHRKKDTCHRKKDTCHRKKDTCHRKKDTCHRKKDTCHRKKDTCHRKKDTCHRKKDTRVTTKHSNQGRCGPKAETEQ</sequence>
<feature type="compositionally biased region" description="Polar residues" evidence="1">
    <location>
        <begin position="555"/>
        <end position="566"/>
    </location>
</feature>
<name>A0A423XMS8_9PEZI</name>
<feature type="compositionally biased region" description="Polar residues" evidence="1">
    <location>
        <begin position="476"/>
        <end position="488"/>
    </location>
</feature>
<feature type="compositionally biased region" description="Polar residues" evidence="1">
    <location>
        <begin position="635"/>
        <end position="650"/>
    </location>
</feature>
<feature type="region of interest" description="Disordered" evidence="1">
    <location>
        <begin position="1"/>
        <end position="30"/>
    </location>
</feature>
<feature type="compositionally biased region" description="Basic and acidic residues" evidence="1">
    <location>
        <begin position="319"/>
        <end position="330"/>
    </location>
</feature>
<feature type="compositionally biased region" description="Low complexity" evidence="1">
    <location>
        <begin position="683"/>
        <end position="695"/>
    </location>
</feature>
<feature type="region of interest" description="Disordered" evidence="1">
    <location>
        <begin position="673"/>
        <end position="705"/>
    </location>
</feature>